<dbReference type="EMBL" id="PFBP01000016">
    <property type="protein sequence ID" value="PIT89980.1"/>
    <property type="molecule type" value="Genomic_DNA"/>
</dbReference>
<dbReference type="AlphaFoldDB" id="A0A2M6WB03"/>
<evidence type="ECO:0000313" key="2">
    <source>
        <dbReference type="Proteomes" id="UP000231464"/>
    </source>
</evidence>
<sequence>MTYNAWLNLKDKINEKFKVEDYQKSVLEEVPDSVCETLIFNGPNGRIKLQWISKPKTLGEKTLYSGRVGSHVKVDKIYSADEKAEFLKAFQEKNGLWEEINIQNFNF</sequence>
<dbReference type="Proteomes" id="UP000231464">
    <property type="component" value="Unassembled WGS sequence"/>
</dbReference>
<accession>A0A2M6WB03</accession>
<comment type="caution">
    <text evidence="1">The sequence shown here is derived from an EMBL/GenBank/DDBJ whole genome shotgun (WGS) entry which is preliminary data.</text>
</comment>
<proteinExistence type="predicted"/>
<organism evidence="1 2">
    <name type="scientific">Candidatus Kuenenbacteria bacterium CG10_big_fil_rev_8_21_14_0_10_36_11</name>
    <dbReference type="NCBI Taxonomy" id="1974618"/>
    <lineage>
        <taxon>Bacteria</taxon>
        <taxon>Candidatus Kueneniibacteriota</taxon>
    </lineage>
</organism>
<name>A0A2M6WB03_9BACT</name>
<gene>
    <name evidence="1" type="ORF">COU23_01030</name>
</gene>
<protein>
    <submittedName>
        <fullName evidence="1">Uncharacterized protein</fullName>
    </submittedName>
</protein>
<evidence type="ECO:0000313" key="1">
    <source>
        <dbReference type="EMBL" id="PIT89980.1"/>
    </source>
</evidence>
<reference evidence="2" key="1">
    <citation type="submission" date="2017-09" db="EMBL/GenBank/DDBJ databases">
        <title>Depth-based differentiation of microbial function through sediment-hosted aquifers and enrichment of novel symbionts in the deep terrestrial subsurface.</title>
        <authorList>
            <person name="Probst A.J."/>
            <person name="Ladd B."/>
            <person name="Jarett J.K."/>
            <person name="Geller-Mcgrath D.E."/>
            <person name="Sieber C.M.K."/>
            <person name="Emerson J.B."/>
            <person name="Anantharaman K."/>
            <person name="Thomas B.C."/>
            <person name="Malmstrom R."/>
            <person name="Stieglmeier M."/>
            <person name="Klingl A."/>
            <person name="Woyke T."/>
            <person name="Ryan C.M."/>
            <person name="Banfield J.F."/>
        </authorList>
    </citation>
    <scope>NUCLEOTIDE SEQUENCE [LARGE SCALE GENOMIC DNA]</scope>
</reference>